<reference evidence="1" key="1">
    <citation type="submission" date="2019-08" db="EMBL/GenBank/DDBJ databases">
        <authorList>
            <person name="Kucharzyk K."/>
            <person name="Murdoch R.W."/>
            <person name="Higgins S."/>
            <person name="Loffler F."/>
        </authorList>
    </citation>
    <scope>NUCLEOTIDE SEQUENCE</scope>
</reference>
<proteinExistence type="predicted"/>
<sequence>MAQVQIRLCSVVCDEDLAVLIGAHGAGVHIDIGVKFLVSHPHAPLLQKPPQGRGADALPKARHHTAGHKYKFCRHSRSPVPFRLFRFAVFPPKK</sequence>
<gene>
    <name evidence="1" type="ORF">SDC9_89005</name>
</gene>
<evidence type="ECO:0000313" key="1">
    <source>
        <dbReference type="EMBL" id="MPM42340.1"/>
    </source>
</evidence>
<accession>A0A644ZN25</accession>
<organism evidence="1">
    <name type="scientific">bioreactor metagenome</name>
    <dbReference type="NCBI Taxonomy" id="1076179"/>
    <lineage>
        <taxon>unclassified sequences</taxon>
        <taxon>metagenomes</taxon>
        <taxon>ecological metagenomes</taxon>
    </lineage>
</organism>
<name>A0A644ZN25_9ZZZZ</name>
<comment type="caution">
    <text evidence="1">The sequence shown here is derived from an EMBL/GenBank/DDBJ whole genome shotgun (WGS) entry which is preliminary data.</text>
</comment>
<dbReference type="EMBL" id="VSSQ01009694">
    <property type="protein sequence ID" value="MPM42340.1"/>
    <property type="molecule type" value="Genomic_DNA"/>
</dbReference>
<dbReference type="AntiFam" id="ANF00280">
    <property type="entry name" value="Spurious ORF (shadow ORF of PyrG)"/>
</dbReference>
<protein>
    <submittedName>
        <fullName evidence="1">Uncharacterized protein</fullName>
    </submittedName>
</protein>
<dbReference type="AlphaFoldDB" id="A0A644ZN25"/>